<keyword evidence="1" id="KW-0732">Signal</keyword>
<sequence>MLLRTLAFASVLLAVPASSFVGVNHDARPTITLNAAGPGYKLGAKTEGVLINNRFVVEELKKAVPESMTMSDIDLLRFALAHPDDETAAMKALENAIQWRQTKGKRIVDSAREAVAKATANGGWDNEYVRDAAPHADVINDFITPKAVITTSTEDGDLVYVIRASQIDDKALMDKASVEQVGDFFLYAKEVHNIVANERSARTGRMCSVIFANDISGVRKAPDSRFSKALTSSSDSYESLYPSLAGPTMILNLPLILQAFVGLLKPLFPKSVQERLVFKRAPILASLKELTPLGTDPTTKLNFRGEESATVRGASGTGRKVGRLRTTKYARAVINEWDVYGE</sequence>
<dbReference type="PANTHER" id="PTHR47159:SF5">
    <property type="entry name" value="CRAL-TRIO DOMAIN-CONTAINING PROTEIN"/>
    <property type="match status" value="1"/>
</dbReference>
<organism evidence="3 4">
    <name type="scientific">Discostella pseudostelligera</name>
    <dbReference type="NCBI Taxonomy" id="259834"/>
    <lineage>
        <taxon>Eukaryota</taxon>
        <taxon>Sar</taxon>
        <taxon>Stramenopiles</taxon>
        <taxon>Ochrophyta</taxon>
        <taxon>Bacillariophyta</taxon>
        <taxon>Coscinodiscophyceae</taxon>
        <taxon>Thalassiosirophycidae</taxon>
        <taxon>Stephanodiscales</taxon>
        <taxon>Stephanodiscaceae</taxon>
        <taxon>Discostella</taxon>
    </lineage>
</organism>
<evidence type="ECO:0000259" key="2">
    <source>
        <dbReference type="PROSITE" id="PS50191"/>
    </source>
</evidence>
<dbReference type="SUPFAM" id="SSF52087">
    <property type="entry name" value="CRAL/TRIO domain"/>
    <property type="match status" value="1"/>
</dbReference>
<reference evidence="3 4" key="1">
    <citation type="submission" date="2024-10" db="EMBL/GenBank/DDBJ databases">
        <title>Updated reference genomes for cyclostephanoid diatoms.</title>
        <authorList>
            <person name="Roberts W.R."/>
            <person name="Alverson A.J."/>
        </authorList>
    </citation>
    <scope>NUCLEOTIDE SEQUENCE [LARGE SCALE GENOMIC DNA]</scope>
    <source>
        <strain evidence="3 4">AJA232-27</strain>
    </source>
</reference>
<evidence type="ECO:0000313" key="4">
    <source>
        <dbReference type="Proteomes" id="UP001530293"/>
    </source>
</evidence>
<accession>A0ABD3MG32</accession>
<dbReference type="InterPro" id="IPR036865">
    <property type="entry name" value="CRAL-TRIO_dom_sf"/>
</dbReference>
<dbReference type="Gene3D" id="3.40.525.10">
    <property type="entry name" value="CRAL-TRIO lipid binding domain"/>
    <property type="match status" value="1"/>
</dbReference>
<dbReference type="PROSITE" id="PS50191">
    <property type="entry name" value="CRAL_TRIO"/>
    <property type="match status" value="1"/>
</dbReference>
<dbReference type="Pfam" id="PF00650">
    <property type="entry name" value="CRAL_TRIO"/>
    <property type="match status" value="1"/>
</dbReference>
<gene>
    <name evidence="3" type="ORF">ACHAWU_001678</name>
</gene>
<dbReference type="InterPro" id="IPR053302">
    <property type="entry name" value="CRAL-TRIO_domain"/>
</dbReference>
<proteinExistence type="predicted"/>
<evidence type="ECO:0000313" key="3">
    <source>
        <dbReference type="EMBL" id="KAL3762733.1"/>
    </source>
</evidence>
<feature type="signal peptide" evidence="1">
    <location>
        <begin position="1"/>
        <end position="19"/>
    </location>
</feature>
<dbReference type="Proteomes" id="UP001530293">
    <property type="component" value="Unassembled WGS sequence"/>
</dbReference>
<dbReference type="PANTHER" id="PTHR47159">
    <property type="entry name" value="PROTEIN CBG07705-RELATED"/>
    <property type="match status" value="1"/>
</dbReference>
<name>A0ABD3MG32_9STRA</name>
<dbReference type="InterPro" id="IPR001251">
    <property type="entry name" value="CRAL-TRIO_dom"/>
</dbReference>
<evidence type="ECO:0000256" key="1">
    <source>
        <dbReference type="SAM" id="SignalP"/>
    </source>
</evidence>
<feature type="chain" id="PRO_5044832292" description="CRAL-TRIO domain-containing protein" evidence="1">
    <location>
        <begin position="20"/>
        <end position="342"/>
    </location>
</feature>
<dbReference type="AlphaFoldDB" id="A0ABD3MG32"/>
<comment type="caution">
    <text evidence="3">The sequence shown here is derived from an EMBL/GenBank/DDBJ whole genome shotgun (WGS) entry which is preliminary data.</text>
</comment>
<keyword evidence="4" id="KW-1185">Reference proteome</keyword>
<feature type="domain" description="CRAL-TRIO" evidence="2">
    <location>
        <begin position="135"/>
        <end position="311"/>
    </location>
</feature>
<dbReference type="EMBL" id="JALLBG020000131">
    <property type="protein sequence ID" value="KAL3762733.1"/>
    <property type="molecule type" value="Genomic_DNA"/>
</dbReference>
<protein>
    <recommendedName>
        <fullName evidence="2">CRAL-TRIO domain-containing protein</fullName>
    </recommendedName>
</protein>